<organism evidence="2 3">
    <name type="scientific">Bifidobacterium pullorum subsp. gallinarum</name>
    <dbReference type="NCBI Taxonomy" id="78344"/>
    <lineage>
        <taxon>Bacteria</taxon>
        <taxon>Bacillati</taxon>
        <taxon>Actinomycetota</taxon>
        <taxon>Actinomycetes</taxon>
        <taxon>Bifidobacteriales</taxon>
        <taxon>Bifidobacteriaceae</taxon>
        <taxon>Bifidobacterium</taxon>
    </lineage>
</organism>
<sequence>MADIQGNYRVTYLDGREETTTVSVGNRIQAEIQARRGKWGNLQESAYRQLSYSVWHSLKRDHKTELEFNDWTFTVDDIEKTGTDEEQETFTGEHSGSPAGSREA</sequence>
<protein>
    <submittedName>
        <fullName evidence="2">Uncharacterized protein</fullName>
    </submittedName>
</protein>
<accession>A0A921IZP6</accession>
<evidence type="ECO:0000313" key="2">
    <source>
        <dbReference type="EMBL" id="HJG42371.1"/>
    </source>
</evidence>
<dbReference type="AlphaFoldDB" id="A0A921IZP6"/>
<proteinExistence type="predicted"/>
<feature type="region of interest" description="Disordered" evidence="1">
    <location>
        <begin position="79"/>
        <end position="104"/>
    </location>
</feature>
<reference evidence="2" key="1">
    <citation type="journal article" date="2021" name="PeerJ">
        <title>Extensive microbial diversity within the chicken gut microbiome revealed by metagenomics and culture.</title>
        <authorList>
            <person name="Gilroy R."/>
            <person name="Ravi A."/>
            <person name="Getino M."/>
            <person name="Pursley I."/>
            <person name="Horton D.L."/>
            <person name="Alikhan N.F."/>
            <person name="Baker D."/>
            <person name="Gharbi K."/>
            <person name="Hall N."/>
            <person name="Watson M."/>
            <person name="Adriaenssens E.M."/>
            <person name="Foster-Nyarko E."/>
            <person name="Jarju S."/>
            <person name="Secka A."/>
            <person name="Antonio M."/>
            <person name="Oren A."/>
            <person name="Chaudhuri R.R."/>
            <person name="La Ragione R."/>
            <person name="Hildebrand F."/>
            <person name="Pallen M.J."/>
        </authorList>
    </citation>
    <scope>NUCLEOTIDE SEQUENCE</scope>
    <source>
        <strain evidence="2">ChiBcolR7-4860</strain>
    </source>
</reference>
<gene>
    <name evidence="2" type="ORF">K8U73_08340</name>
</gene>
<name>A0A921IZP6_9BIFI</name>
<dbReference type="RefSeq" id="WP_278711691.1">
    <property type="nucleotide sequence ID" value="NZ_DYUX01000028.1"/>
</dbReference>
<dbReference type="Proteomes" id="UP000786560">
    <property type="component" value="Unassembled WGS sequence"/>
</dbReference>
<dbReference type="EMBL" id="DYUX01000028">
    <property type="protein sequence ID" value="HJG42371.1"/>
    <property type="molecule type" value="Genomic_DNA"/>
</dbReference>
<evidence type="ECO:0000256" key="1">
    <source>
        <dbReference type="SAM" id="MobiDB-lite"/>
    </source>
</evidence>
<evidence type="ECO:0000313" key="3">
    <source>
        <dbReference type="Proteomes" id="UP000786560"/>
    </source>
</evidence>
<comment type="caution">
    <text evidence="2">The sequence shown here is derived from an EMBL/GenBank/DDBJ whole genome shotgun (WGS) entry which is preliminary data.</text>
</comment>
<reference evidence="2" key="2">
    <citation type="submission" date="2021-09" db="EMBL/GenBank/DDBJ databases">
        <authorList>
            <person name="Gilroy R."/>
        </authorList>
    </citation>
    <scope>NUCLEOTIDE SEQUENCE</scope>
    <source>
        <strain evidence="2">ChiBcolR7-4860</strain>
    </source>
</reference>